<proteinExistence type="inferred from homology"/>
<dbReference type="RefSeq" id="WP_260103953.1">
    <property type="nucleotide sequence ID" value="NZ_JALXSQ010000009.1"/>
</dbReference>
<comment type="similarity">
    <text evidence="2 5">Belongs to the RecX family.</text>
</comment>
<dbReference type="InterPro" id="IPR003783">
    <property type="entry name" value="Regulatory_RecX"/>
</dbReference>
<comment type="caution">
    <text evidence="9">The sequence shown here is derived from an EMBL/GenBank/DDBJ whole genome shotgun (WGS) entry which is preliminary data.</text>
</comment>
<evidence type="ECO:0000259" key="8">
    <source>
        <dbReference type="Pfam" id="PF21981"/>
    </source>
</evidence>
<dbReference type="EMBL" id="JALXSQ010000009">
    <property type="protein sequence ID" value="MCT2042438.1"/>
    <property type="molecule type" value="Genomic_DNA"/>
</dbReference>
<feature type="region of interest" description="Disordered" evidence="6">
    <location>
        <begin position="225"/>
        <end position="244"/>
    </location>
</feature>
<gene>
    <name evidence="5" type="primary">recX</name>
    <name evidence="9" type="ORF">M3D15_03680</name>
</gene>
<dbReference type="Proteomes" id="UP001525379">
    <property type="component" value="Unassembled WGS sequence"/>
</dbReference>
<keyword evidence="10" id="KW-1185">Reference proteome</keyword>
<dbReference type="PANTHER" id="PTHR33602">
    <property type="entry name" value="REGULATORY PROTEIN RECX FAMILY PROTEIN"/>
    <property type="match status" value="1"/>
</dbReference>
<feature type="domain" description="RecX second three-helical" evidence="7">
    <location>
        <begin position="123"/>
        <end position="164"/>
    </location>
</feature>
<evidence type="ECO:0000256" key="3">
    <source>
        <dbReference type="ARBA" id="ARBA00018111"/>
    </source>
</evidence>
<evidence type="ECO:0000313" key="10">
    <source>
        <dbReference type="Proteomes" id="UP001525379"/>
    </source>
</evidence>
<name>A0ABT2HVT6_9MICO</name>
<dbReference type="Pfam" id="PF21981">
    <property type="entry name" value="RecX_HTH3"/>
    <property type="match status" value="1"/>
</dbReference>
<evidence type="ECO:0000256" key="1">
    <source>
        <dbReference type="ARBA" id="ARBA00004496"/>
    </source>
</evidence>
<feature type="compositionally biased region" description="Basic and acidic residues" evidence="6">
    <location>
        <begin position="14"/>
        <end position="24"/>
    </location>
</feature>
<protein>
    <recommendedName>
        <fullName evidence="3 5">Regulatory protein RecX</fullName>
    </recommendedName>
</protein>
<dbReference type="Gene3D" id="1.10.10.10">
    <property type="entry name" value="Winged helix-like DNA-binding domain superfamily/Winged helix DNA-binding domain"/>
    <property type="match status" value="1"/>
</dbReference>
<dbReference type="InterPro" id="IPR036388">
    <property type="entry name" value="WH-like_DNA-bd_sf"/>
</dbReference>
<comment type="function">
    <text evidence="5">Modulates RecA activity.</text>
</comment>
<reference evidence="9 10" key="1">
    <citation type="submission" date="2022-04" db="EMBL/GenBank/DDBJ databases">
        <title>Human microbiome associated bacterial genomes.</title>
        <authorList>
            <person name="Sandstrom S."/>
            <person name="Salamzade R."/>
            <person name="Kalan L.R."/>
        </authorList>
    </citation>
    <scope>NUCLEOTIDE SEQUENCE [LARGE SCALE GENOMIC DNA]</scope>
    <source>
        <strain evidence="10">p3-SID1799</strain>
    </source>
</reference>
<dbReference type="HAMAP" id="MF_01114">
    <property type="entry name" value="RecX"/>
    <property type="match status" value="1"/>
</dbReference>
<evidence type="ECO:0000256" key="5">
    <source>
        <dbReference type="HAMAP-Rule" id="MF_01114"/>
    </source>
</evidence>
<dbReference type="PANTHER" id="PTHR33602:SF1">
    <property type="entry name" value="REGULATORY PROTEIN RECX FAMILY PROTEIN"/>
    <property type="match status" value="1"/>
</dbReference>
<feature type="domain" description="RecX third three-helical" evidence="8">
    <location>
        <begin position="170"/>
        <end position="216"/>
    </location>
</feature>
<evidence type="ECO:0000256" key="2">
    <source>
        <dbReference type="ARBA" id="ARBA00009695"/>
    </source>
</evidence>
<evidence type="ECO:0000313" key="9">
    <source>
        <dbReference type="EMBL" id="MCT2042438.1"/>
    </source>
</evidence>
<comment type="subcellular location">
    <subcellularLocation>
        <location evidence="1 5">Cytoplasm</location>
    </subcellularLocation>
</comment>
<organism evidence="9 10">
    <name type="scientific">Pseudoclavibacter albus</name>
    <dbReference type="NCBI Taxonomy" id="272241"/>
    <lineage>
        <taxon>Bacteria</taxon>
        <taxon>Bacillati</taxon>
        <taxon>Actinomycetota</taxon>
        <taxon>Actinomycetes</taxon>
        <taxon>Micrococcales</taxon>
        <taxon>Microbacteriaceae</taxon>
        <taxon>Pseudoclavibacter</taxon>
    </lineage>
</organism>
<evidence type="ECO:0000256" key="4">
    <source>
        <dbReference type="ARBA" id="ARBA00022490"/>
    </source>
</evidence>
<evidence type="ECO:0000256" key="6">
    <source>
        <dbReference type="SAM" id="MobiDB-lite"/>
    </source>
</evidence>
<dbReference type="InterPro" id="IPR053924">
    <property type="entry name" value="RecX_HTH_2nd"/>
</dbReference>
<accession>A0ABT2HVT6</accession>
<evidence type="ECO:0000259" key="7">
    <source>
        <dbReference type="Pfam" id="PF02631"/>
    </source>
</evidence>
<keyword evidence="4 5" id="KW-0963">Cytoplasm</keyword>
<dbReference type="Pfam" id="PF02631">
    <property type="entry name" value="RecX_HTH2"/>
    <property type="match status" value="1"/>
</dbReference>
<dbReference type="InterPro" id="IPR053925">
    <property type="entry name" value="RecX_HTH_3rd"/>
</dbReference>
<feature type="region of interest" description="Disordered" evidence="6">
    <location>
        <begin position="1"/>
        <end position="31"/>
    </location>
</feature>
<sequence>MAEAEIIAFPGAHHSGEGAADRGADSTIRTGSTRATVEQLSARINDMEAAHDAATAPGPAAGLPWSAASSQPVLPGEDRALSILRRGDKTRAELEAKLREDDSLDEAACEAVLDRMDEYGYLNDTRVAENLVNKLLHRQGKGRMLVERELRQRGISDTVIEEVLAGEDRDDEFLRARACAEVRARRLRGLDDVTAQRRLVSYLQRRGFTSGVAFRAAEDALNGNDRGIATGEPRRGVFFEPSDG</sequence>